<comment type="caution">
    <text evidence="3">The sequence shown here is derived from an EMBL/GenBank/DDBJ whole genome shotgun (WGS) entry which is preliminary data.</text>
</comment>
<dbReference type="InterPro" id="IPR057234">
    <property type="entry name" value="DUF7912"/>
</dbReference>
<evidence type="ECO:0000313" key="4">
    <source>
        <dbReference type="Proteomes" id="UP000187203"/>
    </source>
</evidence>
<name>A0A1R3HNR7_9ROSI</name>
<dbReference type="GO" id="GO:0042274">
    <property type="term" value="P:ribosomal small subunit biogenesis"/>
    <property type="evidence" value="ECO:0007669"/>
    <property type="project" value="InterPro"/>
</dbReference>
<dbReference type="Pfam" id="PF02576">
    <property type="entry name" value="RimP_N"/>
    <property type="match status" value="1"/>
</dbReference>
<evidence type="ECO:0000313" key="3">
    <source>
        <dbReference type="EMBL" id="OMO72026.1"/>
    </source>
</evidence>
<evidence type="ECO:0000259" key="2">
    <source>
        <dbReference type="Pfam" id="PF25498"/>
    </source>
</evidence>
<sequence>MSYSRIFQSLLQCSRRPVLGFAASSYSTPRLFPLTLLAAVNRSFAAGSSLQLEPASSFSSSFSRRLLSSSTVSARNKPENQQQQEDPSLCITLFLYDTTEDDVETTDGWEEEDEMVEPKIGDGGDGGGVVLQGLPWGESALSIAHDVLKQFNDDFKIFAFKISPRGYIYVRLDKLSNEYGCPTMEELESYSQEYKKRLDEAGERGEIPDDLALEVSSPGAERILRVPDDLDRFKDMRMRVCYIEDTELNCTEKSGVFILDSIETEQENCVWKLAEVKENRDPNSKGRPFSRKQKDWRLKVPFDKHRMIMLYLEY</sequence>
<gene>
    <name evidence="3" type="ORF">COLO4_27861</name>
</gene>
<dbReference type="HAMAP" id="MF_01077">
    <property type="entry name" value="RimP"/>
    <property type="match status" value="1"/>
</dbReference>
<dbReference type="AlphaFoldDB" id="A0A1R3HNR7"/>
<accession>A0A1R3HNR7</accession>
<dbReference type="Proteomes" id="UP000187203">
    <property type="component" value="Unassembled WGS sequence"/>
</dbReference>
<protein>
    <submittedName>
        <fullName evidence="3">Ribosome maturation factor RimP</fullName>
    </submittedName>
</protein>
<keyword evidence="4" id="KW-1185">Reference proteome</keyword>
<dbReference type="STRING" id="93759.A0A1R3HNR7"/>
<dbReference type="InterPro" id="IPR028989">
    <property type="entry name" value="RimP_N"/>
</dbReference>
<dbReference type="PANTHER" id="PTHR34544:SF3">
    <property type="entry name" value="OS07G0155200 PROTEIN"/>
    <property type="match status" value="1"/>
</dbReference>
<dbReference type="Pfam" id="PF25498">
    <property type="entry name" value="DUF7912"/>
    <property type="match status" value="1"/>
</dbReference>
<evidence type="ECO:0000259" key="1">
    <source>
        <dbReference type="Pfam" id="PF02576"/>
    </source>
</evidence>
<organism evidence="3 4">
    <name type="scientific">Corchorus olitorius</name>
    <dbReference type="NCBI Taxonomy" id="93759"/>
    <lineage>
        <taxon>Eukaryota</taxon>
        <taxon>Viridiplantae</taxon>
        <taxon>Streptophyta</taxon>
        <taxon>Embryophyta</taxon>
        <taxon>Tracheophyta</taxon>
        <taxon>Spermatophyta</taxon>
        <taxon>Magnoliopsida</taxon>
        <taxon>eudicotyledons</taxon>
        <taxon>Gunneridae</taxon>
        <taxon>Pentapetalae</taxon>
        <taxon>rosids</taxon>
        <taxon>malvids</taxon>
        <taxon>Malvales</taxon>
        <taxon>Malvaceae</taxon>
        <taxon>Grewioideae</taxon>
        <taxon>Apeibeae</taxon>
        <taxon>Corchorus</taxon>
    </lineage>
</organism>
<feature type="domain" description="Ribosome maturation factor RimP N-terminal" evidence="1">
    <location>
        <begin position="155"/>
        <end position="221"/>
    </location>
</feature>
<proteinExistence type="inferred from homology"/>
<dbReference type="OrthoDB" id="1100432at2759"/>
<dbReference type="EMBL" id="AWUE01019706">
    <property type="protein sequence ID" value="OMO72026.1"/>
    <property type="molecule type" value="Genomic_DNA"/>
</dbReference>
<reference evidence="4" key="1">
    <citation type="submission" date="2013-09" db="EMBL/GenBank/DDBJ databases">
        <title>Corchorus olitorius genome sequencing.</title>
        <authorList>
            <person name="Alam M."/>
            <person name="Haque M.S."/>
            <person name="Islam M.S."/>
            <person name="Emdad E.M."/>
            <person name="Islam M.M."/>
            <person name="Ahmed B."/>
            <person name="Halim A."/>
            <person name="Hossen Q.M.M."/>
            <person name="Hossain M.Z."/>
            <person name="Ahmed R."/>
            <person name="Khan M.M."/>
            <person name="Islam R."/>
            <person name="Rashid M.M."/>
            <person name="Khan S.A."/>
            <person name="Rahman M.S."/>
            <person name="Alam M."/>
            <person name="Yahiya A.S."/>
            <person name="Khan M.S."/>
            <person name="Azam M.S."/>
            <person name="Haque T."/>
            <person name="Lashkar M.Z.H."/>
            <person name="Akhand A.I."/>
            <person name="Morshed G."/>
            <person name="Roy S."/>
            <person name="Uddin K.S."/>
            <person name="Rabeya T."/>
            <person name="Hossain A.S."/>
            <person name="Chowdhury A."/>
            <person name="Snigdha A.R."/>
            <person name="Mortoza M.S."/>
            <person name="Matin S.A."/>
            <person name="Hoque S.M.E."/>
            <person name="Islam M.K."/>
            <person name="Roy D.K."/>
            <person name="Haider R."/>
            <person name="Moosa M.M."/>
            <person name="Elias S.M."/>
            <person name="Hasan A.M."/>
            <person name="Jahan S."/>
            <person name="Shafiuddin M."/>
            <person name="Mahmood N."/>
            <person name="Shommy N.S."/>
        </authorList>
    </citation>
    <scope>NUCLEOTIDE SEQUENCE [LARGE SCALE GENOMIC DNA]</scope>
    <source>
        <strain evidence="4">cv. O-4</strain>
    </source>
</reference>
<dbReference type="PANTHER" id="PTHR34544">
    <property type="entry name" value="OSJNBA0006B20.18 PROTEIN"/>
    <property type="match status" value="1"/>
</dbReference>
<dbReference type="InterPro" id="IPR003728">
    <property type="entry name" value="Ribosome_maturation_RimP"/>
</dbReference>
<feature type="domain" description="DUF7912" evidence="2">
    <location>
        <begin position="223"/>
        <end position="311"/>
    </location>
</feature>